<dbReference type="PANTHER" id="PTHR21098">
    <property type="entry name" value="RIBOFLAVIN SYNTHASE ALPHA CHAIN"/>
    <property type="match status" value="1"/>
</dbReference>
<feature type="domain" description="Lumazine-binding" evidence="11">
    <location>
        <begin position="1"/>
        <end position="96"/>
    </location>
</feature>
<dbReference type="GO" id="GO:0004746">
    <property type="term" value="F:riboflavin synthase activity"/>
    <property type="evidence" value="ECO:0007669"/>
    <property type="project" value="UniProtKB-UniRule"/>
</dbReference>
<protein>
    <recommendedName>
        <fullName evidence="5 9">Riboflavin synthase</fullName>
        <ecNumber evidence="4 9">2.5.1.9</ecNumber>
    </recommendedName>
</protein>
<comment type="pathway">
    <text evidence="3">Cofactor biosynthesis; riboflavin biosynthesis; riboflavin from 2-hydroxy-3-oxobutyl phosphate and 5-amino-6-(D-ribitylamino)uracil: step 2/2.</text>
</comment>
<gene>
    <name evidence="12" type="primary">ribE</name>
    <name evidence="12" type="ORF">SMSP2_00606</name>
</gene>
<evidence type="ECO:0000256" key="7">
    <source>
        <dbReference type="ARBA" id="ARBA00022679"/>
    </source>
</evidence>
<evidence type="ECO:0000256" key="10">
    <source>
        <dbReference type="PROSITE-ProRule" id="PRU00524"/>
    </source>
</evidence>
<proteinExistence type="predicted"/>
<name>A0A1Q2MDB9_9BACT</name>
<evidence type="ECO:0000313" key="12">
    <source>
        <dbReference type="EMBL" id="AQQ70262.1"/>
    </source>
</evidence>
<dbReference type="Proteomes" id="UP000188181">
    <property type="component" value="Chromosome"/>
</dbReference>
<dbReference type="OrthoDB" id="9788537at2"/>
<dbReference type="InterPro" id="IPR017938">
    <property type="entry name" value="Riboflavin_synthase-like_b-brl"/>
</dbReference>
<keyword evidence="7 12" id="KW-0808">Transferase</keyword>
<dbReference type="EC" id="2.5.1.9" evidence="4 9"/>
<reference evidence="13" key="1">
    <citation type="submission" date="2017-02" db="EMBL/GenBank/DDBJ databases">
        <title>Comparative genomics and description of representatives of a novel lineage of planctomycetes thriving in anoxic sediments.</title>
        <authorList>
            <person name="Spring S."/>
            <person name="Bunk B."/>
            <person name="Sproer C."/>
        </authorList>
    </citation>
    <scope>NUCLEOTIDE SEQUENCE [LARGE SCALE GENOMIC DNA]</scope>
    <source>
        <strain evidence="13">SM-Chi-D1</strain>
    </source>
</reference>
<evidence type="ECO:0000256" key="5">
    <source>
        <dbReference type="ARBA" id="ARBA00013950"/>
    </source>
</evidence>
<dbReference type="Gene3D" id="2.40.30.20">
    <property type="match status" value="2"/>
</dbReference>
<evidence type="ECO:0000256" key="2">
    <source>
        <dbReference type="ARBA" id="ARBA00002803"/>
    </source>
</evidence>
<dbReference type="NCBIfam" id="NF006767">
    <property type="entry name" value="PRK09289.1"/>
    <property type="match status" value="1"/>
</dbReference>
<dbReference type="EMBL" id="CP019646">
    <property type="protein sequence ID" value="AQQ70262.1"/>
    <property type="molecule type" value="Genomic_DNA"/>
</dbReference>
<dbReference type="AlphaFoldDB" id="A0A1Q2MDB9"/>
<feature type="repeat" description="Lumazine-binding" evidence="10">
    <location>
        <begin position="97"/>
        <end position="193"/>
    </location>
</feature>
<dbReference type="Pfam" id="PF00677">
    <property type="entry name" value="Lum_binding"/>
    <property type="match status" value="2"/>
</dbReference>
<dbReference type="SUPFAM" id="SSF63380">
    <property type="entry name" value="Riboflavin synthase domain-like"/>
    <property type="match status" value="2"/>
</dbReference>
<dbReference type="PANTHER" id="PTHR21098:SF12">
    <property type="entry name" value="RIBOFLAVIN SYNTHASE"/>
    <property type="match status" value="1"/>
</dbReference>
<evidence type="ECO:0000256" key="8">
    <source>
        <dbReference type="ARBA" id="ARBA00022737"/>
    </source>
</evidence>
<dbReference type="InterPro" id="IPR023366">
    <property type="entry name" value="ATP_synth_asu-like_sf"/>
</dbReference>
<evidence type="ECO:0000256" key="6">
    <source>
        <dbReference type="ARBA" id="ARBA00022619"/>
    </source>
</evidence>
<accession>A0A1Q2MDB9</accession>
<comment type="function">
    <text evidence="2">Catalyzes the dismutation of two molecules of 6,7-dimethyl-8-ribityllumazine, resulting in the formation of riboflavin and 5-amino-6-(D-ribitylamino)uracil.</text>
</comment>
<sequence>MFTGIIQTLGTVKRLTALASGKLLVVDAPDIAADVKHGDSVAVNGVCLTASKIAGSQISFDVSPESLEKSTTGLRKAGESVNLEPAMAASGRFGGHIVQGHVDGQGRLRRAVQSGDFWDLTFDVPADISREIIHKGSIAVDGISLTVAKKDAAGFSVAVIPETWKNTNLSKLKPSDPVNIETDIVVKVITARVDNYIKSGGSLSIEKLRDLGF</sequence>
<dbReference type="InterPro" id="IPR001783">
    <property type="entry name" value="Lumazine-bd"/>
</dbReference>
<evidence type="ECO:0000256" key="3">
    <source>
        <dbReference type="ARBA" id="ARBA00004887"/>
    </source>
</evidence>
<dbReference type="KEGG" id="pbas:SMSP2_00606"/>
<dbReference type="InterPro" id="IPR026017">
    <property type="entry name" value="Lumazine-bd_dom"/>
</dbReference>
<dbReference type="RefSeq" id="WP_146682538.1">
    <property type="nucleotide sequence ID" value="NZ_CP019646.1"/>
</dbReference>
<dbReference type="NCBIfam" id="TIGR00187">
    <property type="entry name" value="ribE"/>
    <property type="match status" value="1"/>
</dbReference>
<dbReference type="PIRSF" id="PIRSF000498">
    <property type="entry name" value="Riboflavin_syn_A"/>
    <property type="match status" value="1"/>
</dbReference>
<dbReference type="STRING" id="1851148.SMSP2_00606"/>
<dbReference type="FunFam" id="2.40.30.20:FF:000003">
    <property type="entry name" value="Riboflavin synthase, alpha subunit"/>
    <property type="match status" value="1"/>
</dbReference>
<dbReference type="CDD" id="cd00402">
    <property type="entry name" value="Riboflavin_synthase_like"/>
    <property type="match status" value="1"/>
</dbReference>
<evidence type="ECO:0000259" key="11">
    <source>
        <dbReference type="PROSITE" id="PS51177"/>
    </source>
</evidence>
<comment type="catalytic activity">
    <reaction evidence="1">
        <text>2 6,7-dimethyl-8-(1-D-ribityl)lumazine + H(+) = 5-amino-6-(D-ribitylamino)uracil + riboflavin</text>
        <dbReference type="Rhea" id="RHEA:20772"/>
        <dbReference type="ChEBI" id="CHEBI:15378"/>
        <dbReference type="ChEBI" id="CHEBI:15934"/>
        <dbReference type="ChEBI" id="CHEBI:57986"/>
        <dbReference type="ChEBI" id="CHEBI:58201"/>
        <dbReference type="EC" id="2.5.1.9"/>
    </reaction>
</comment>
<evidence type="ECO:0000256" key="4">
    <source>
        <dbReference type="ARBA" id="ARBA00012827"/>
    </source>
</evidence>
<dbReference type="PROSITE" id="PS51177">
    <property type="entry name" value="LUMAZINE_BIND"/>
    <property type="match status" value="2"/>
</dbReference>
<keyword evidence="13" id="KW-1185">Reference proteome</keyword>
<keyword evidence="6" id="KW-0686">Riboflavin biosynthesis</keyword>
<evidence type="ECO:0000256" key="9">
    <source>
        <dbReference type="NCBIfam" id="TIGR00187"/>
    </source>
</evidence>
<feature type="repeat" description="Lumazine-binding" evidence="10">
    <location>
        <begin position="1"/>
        <end position="96"/>
    </location>
</feature>
<organism evidence="12 13">
    <name type="scientific">Limihaloglobus sulfuriphilus</name>
    <dbReference type="NCBI Taxonomy" id="1851148"/>
    <lineage>
        <taxon>Bacteria</taxon>
        <taxon>Pseudomonadati</taxon>
        <taxon>Planctomycetota</taxon>
        <taxon>Phycisphaerae</taxon>
        <taxon>Sedimentisphaerales</taxon>
        <taxon>Sedimentisphaeraceae</taxon>
        <taxon>Limihaloglobus</taxon>
    </lineage>
</organism>
<evidence type="ECO:0000256" key="1">
    <source>
        <dbReference type="ARBA" id="ARBA00000968"/>
    </source>
</evidence>
<evidence type="ECO:0000313" key="13">
    <source>
        <dbReference type="Proteomes" id="UP000188181"/>
    </source>
</evidence>
<dbReference type="GO" id="GO:0009231">
    <property type="term" value="P:riboflavin biosynthetic process"/>
    <property type="evidence" value="ECO:0007669"/>
    <property type="project" value="UniProtKB-KW"/>
</dbReference>
<keyword evidence="8" id="KW-0677">Repeat</keyword>
<feature type="domain" description="Lumazine-binding" evidence="11">
    <location>
        <begin position="97"/>
        <end position="193"/>
    </location>
</feature>